<sequence>MTDKARRSTLVCFHAAVTNQAETFHAVDPGLLVEKFVEKKSESLSLENEKQAKGLVDLLCKLNPHE</sequence>
<comment type="caution">
    <text evidence="1">The sequence shown here is derived from an EMBL/GenBank/DDBJ whole genome shotgun (WGS) entry which is preliminary data.</text>
</comment>
<name>A0A6A5AH41_APHAT</name>
<accession>A0A6A5AH41</accession>
<feature type="non-terminal residue" evidence="1">
    <location>
        <position position="66"/>
    </location>
</feature>
<reference evidence="1 2" key="1">
    <citation type="submission" date="2019-06" db="EMBL/GenBank/DDBJ databases">
        <title>Genomics analysis of Aphanomyces spp. identifies a new class of oomycete effector associated with host adaptation.</title>
        <authorList>
            <person name="Gaulin E."/>
        </authorList>
    </citation>
    <scope>NUCLEOTIDE SEQUENCE [LARGE SCALE GENOMIC DNA]</scope>
    <source>
        <strain evidence="1 2">E</strain>
    </source>
</reference>
<dbReference type="EMBL" id="VJMI01010728">
    <property type="protein sequence ID" value="KAF0754882.1"/>
    <property type="molecule type" value="Genomic_DNA"/>
</dbReference>
<organism evidence="1 2">
    <name type="scientific">Aphanomyces astaci</name>
    <name type="common">Crayfish plague agent</name>
    <dbReference type="NCBI Taxonomy" id="112090"/>
    <lineage>
        <taxon>Eukaryota</taxon>
        <taxon>Sar</taxon>
        <taxon>Stramenopiles</taxon>
        <taxon>Oomycota</taxon>
        <taxon>Saprolegniomycetes</taxon>
        <taxon>Saprolegniales</taxon>
        <taxon>Verrucalvaceae</taxon>
        <taxon>Aphanomyces</taxon>
    </lineage>
</organism>
<proteinExistence type="predicted"/>
<dbReference type="AlphaFoldDB" id="A0A6A5AH41"/>
<protein>
    <submittedName>
        <fullName evidence="1">Uncharacterized protein</fullName>
    </submittedName>
</protein>
<gene>
    <name evidence="1" type="ORF">AaE_005163</name>
</gene>
<evidence type="ECO:0000313" key="1">
    <source>
        <dbReference type="EMBL" id="KAF0754882.1"/>
    </source>
</evidence>
<dbReference type="Proteomes" id="UP000469452">
    <property type="component" value="Unassembled WGS sequence"/>
</dbReference>
<evidence type="ECO:0000313" key="2">
    <source>
        <dbReference type="Proteomes" id="UP000469452"/>
    </source>
</evidence>